<accession>A0A3S1CQY0</accession>
<evidence type="ECO:0000256" key="6">
    <source>
        <dbReference type="ARBA" id="ARBA00022763"/>
    </source>
</evidence>
<dbReference type="GO" id="GO:0006281">
    <property type="term" value="P:DNA repair"/>
    <property type="evidence" value="ECO:0007669"/>
    <property type="project" value="UniProtKB-KW"/>
</dbReference>
<dbReference type="InterPro" id="IPR000977">
    <property type="entry name" value="DNA_ligase_ATP-dep"/>
</dbReference>
<sequence>MSSLIEFAQTAESIAATSKRTTKALLLGEYFNKLVDEDLITGARFFAGYIFPLRDQRTINIGGAALLTAITTIANIEKSKYQERLVKLGDPGDVAFEVLSDNLKSSELASTLSLGNLFSKLEQLAGVSGTKSKTSLVTELLRIATPLEAKYIVKLLAGDLRIGLKEGAVEDALARLFKVPVAKVQWVNMLTGDIGETAILARHHRLEQAKMRLFHPIKFMLASPADDLTEVTKQMPQGFAVEDKYDGIRAQVHIGGGKRQDSLHGTVINDCRVALFSRTLDEITWTFTDLIEPLAQLISDDTDNGLILDGEIVPIRGAKILPFQELQKRLGRKQVKQELIEEVPVAFIAYDILYANNSVLIEEPLKERRTILDSLRLDTEKVKRGLHKQFDDISGLDAEFAAARARGNEGLMVKDLNSTYKPGRRGKEWLKIKRAIATLDVVITAAEVGTGKRARFLSDYTFAVRQSETEPTLLNIGKAYSGLTDAEVTEISNWCRAHTIQELEHGRVCIVEPKLVLEVTFDRVQPSSRHNSGFALRFPRILRIRTDKPVEEIDTLETVQSLAETTHVNEINVPPNLEAAQEIFKNIISNLDKNQHIVIMHDSDADGVTAGVILQKILQRTGFVQVTRIIPDRERNAWAPSNRDKIKATAPDYLFVLDLGCQSEPVIPGIPTCFIDHHRPEGTPPNSTLITAYTWAPIPNTSLIVYSLCTAITDATDLDWIAAIGTISDLGEKAPFEMLAVTKTKYTAKYLKEATTLINASRRAADYNPEISAKVLLTHNSPRDIVNSTTPEVEQLRSAREQVKVEMEKARKAAPTFAGLVALIRINSPCQIHPLIAQSWRTRLPKYIVIVANEGYLPGKVNFSARTDSGINILDFLRNVGLPEGEGSYGHGHDFASGGSLPITRFYELLSKLGFDPPQPPLISGE</sequence>
<dbReference type="GO" id="GO:0006260">
    <property type="term" value="P:DNA replication"/>
    <property type="evidence" value="ECO:0007669"/>
    <property type="project" value="UniProtKB-KW"/>
</dbReference>
<dbReference type="Gene3D" id="3.90.1640.30">
    <property type="match status" value="1"/>
</dbReference>
<name>A0A3S1CQY0_9CYAN</name>
<dbReference type="SUPFAM" id="SSF64182">
    <property type="entry name" value="DHH phosphoesterases"/>
    <property type="match status" value="1"/>
</dbReference>
<evidence type="ECO:0000259" key="14">
    <source>
        <dbReference type="PROSITE" id="PS50160"/>
    </source>
</evidence>
<dbReference type="InterPro" id="IPR012308">
    <property type="entry name" value="DNA_ligase_ATP-dep_N"/>
</dbReference>
<dbReference type="GO" id="GO:0051301">
    <property type="term" value="P:cell division"/>
    <property type="evidence" value="ECO:0007669"/>
    <property type="project" value="UniProtKB-KW"/>
</dbReference>
<dbReference type="GO" id="GO:0005524">
    <property type="term" value="F:ATP binding"/>
    <property type="evidence" value="ECO:0007669"/>
    <property type="project" value="UniProtKB-KW"/>
</dbReference>
<evidence type="ECO:0000256" key="10">
    <source>
        <dbReference type="ARBA" id="ARBA00023306"/>
    </source>
</evidence>
<keyword evidence="6 12" id="KW-0227">DNA damage</keyword>
<dbReference type="Pfam" id="PF01368">
    <property type="entry name" value="DHH"/>
    <property type="match status" value="1"/>
</dbReference>
<dbReference type="SUPFAM" id="SSF117018">
    <property type="entry name" value="ATP-dependent DNA ligase DNA-binding domain"/>
    <property type="match status" value="1"/>
</dbReference>
<evidence type="ECO:0000313" key="16">
    <source>
        <dbReference type="Proteomes" id="UP000271624"/>
    </source>
</evidence>
<dbReference type="NCBIfam" id="TIGR00574">
    <property type="entry name" value="dnl1"/>
    <property type="match status" value="1"/>
</dbReference>
<dbReference type="GO" id="GO:0003910">
    <property type="term" value="F:DNA ligase (ATP) activity"/>
    <property type="evidence" value="ECO:0007669"/>
    <property type="project" value="UniProtKB-EC"/>
</dbReference>
<dbReference type="InterPro" id="IPR038763">
    <property type="entry name" value="DHH_sf"/>
</dbReference>
<dbReference type="GO" id="GO:0071897">
    <property type="term" value="P:DNA biosynthetic process"/>
    <property type="evidence" value="ECO:0007669"/>
    <property type="project" value="InterPro"/>
</dbReference>
<dbReference type="CDD" id="cd07898">
    <property type="entry name" value="Adenylation_DNA_ligase"/>
    <property type="match status" value="1"/>
</dbReference>
<protein>
    <recommendedName>
        <fullName evidence="12">DNA ligase</fullName>
        <ecNumber evidence="12">6.5.1.1</ecNumber>
    </recommendedName>
</protein>
<dbReference type="PROSITE" id="PS00697">
    <property type="entry name" value="DNA_LIGASE_A1"/>
    <property type="match status" value="1"/>
</dbReference>
<dbReference type="Gene3D" id="2.40.50.140">
    <property type="entry name" value="Nucleic acid-binding proteins"/>
    <property type="match status" value="1"/>
</dbReference>
<dbReference type="EC" id="6.5.1.1" evidence="12"/>
<dbReference type="InterPro" id="IPR001667">
    <property type="entry name" value="DDH_dom"/>
</dbReference>
<dbReference type="InterPro" id="IPR012309">
    <property type="entry name" value="DNA_ligase_ATP-dep_C"/>
</dbReference>
<evidence type="ECO:0000256" key="2">
    <source>
        <dbReference type="ARBA" id="ARBA00022598"/>
    </source>
</evidence>
<dbReference type="InterPro" id="IPR036599">
    <property type="entry name" value="DNA_ligase_N_sf"/>
</dbReference>
<evidence type="ECO:0000256" key="11">
    <source>
        <dbReference type="ARBA" id="ARBA00034003"/>
    </source>
</evidence>
<dbReference type="PANTHER" id="PTHR45674:SF4">
    <property type="entry name" value="DNA LIGASE 1"/>
    <property type="match status" value="1"/>
</dbReference>
<keyword evidence="2 12" id="KW-0436">Ligase</keyword>
<dbReference type="CDD" id="cd07972">
    <property type="entry name" value="OBF_DNA_ligase_Arch_LigB"/>
    <property type="match status" value="1"/>
</dbReference>
<evidence type="ECO:0000256" key="13">
    <source>
        <dbReference type="RuleBase" id="RU004196"/>
    </source>
</evidence>
<dbReference type="Proteomes" id="UP000271624">
    <property type="component" value="Unassembled WGS sequence"/>
</dbReference>
<dbReference type="EMBL" id="RSCL01000004">
    <property type="protein sequence ID" value="RUT07675.1"/>
    <property type="molecule type" value="Genomic_DNA"/>
</dbReference>
<feature type="domain" description="ATP-dependent DNA ligase family profile" evidence="14">
    <location>
        <begin position="338"/>
        <end position="466"/>
    </location>
</feature>
<keyword evidence="9 12" id="KW-0234">DNA repair</keyword>
<evidence type="ECO:0000256" key="3">
    <source>
        <dbReference type="ARBA" id="ARBA00022618"/>
    </source>
</evidence>
<keyword evidence="10" id="KW-0131">Cell cycle</keyword>
<dbReference type="Gene3D" id="3.30.470.30">
    <property type="entry name" value="DNA ligase/mRNA capping enzyme"/>
    <property type="match status" value="1"/>
</dbReference>
<dbReference type="SUPFAM" id="SSF56091">
    <property type="entry name" value="DNA ligase/mRNA capping enzyme, catalytic domain"/>
    <property type="match status" value="1"/>
</dbReference>
<dbReference type="PANTHER" id="PTHR45674">
    <property type="entry name" value="DNA LIGASE 1/3 FAMILY MEMBER"/>
    <property type="match status" value="1"/>
</dbReference>
<keyword evidence="8 12" id="KW-0233">DNA recombination</keyword>
<dbReference type="Pfam" id="PF04679">
    <property type="entry name" value="DNA_ligase_A_C"/>
    <property type="match status" value="1"/>
</dbReference>
<dbReference type="InterPro" id="IPR012340">
    <property type="entry name" value="NA-bd_OB-fold"/>
</dbReference>
<dbReference type="InterPro" id="IPR016059">
    <property type="entry name" value="DNA_ligase_ATP-dep_CS"/>
</dbReference>
<evidence type="ECO:0000256" key="1">
    <source>
        <dbReference type="ARBA" id="ARBA00007572"/>
    </source>
</evidence>
<evidence type="ECO:0000256" key="4">
    <source>
        <dbReference type="ARBA" id="ARBA00022705"/>
    </source>
</evidence>
<dbReference type="InterPro" id="IPR012310">
    <property type="entry name" value="DNA_ligase_ATP-dep_cent"/>
</dbReference>
<gene>
    <name evidence="15" type="ORF">DSM106972_019350</name>
</gene>
<evidence type="ECO:0000256" key="8">
    <source>
        <dbReference type="ARBA" id="ARBA00023172"/>
    </source>
</evidence>
<dbReference type="RefSeq" id="WP_127080550.1">
    <property type="nucleotide sequence ID" value="NZ_RSCL01000004.1"/>
</dbReference>
<keyword evidence="7 12" id="KW-0067">ATP-binding</keyword>
<reference evidence="15" key="1">
    <citation type="submission" date="2018-12" db="EMBL/GenBank/DDBJ databases">
        <authorList>
            <person name="Will S."/>
            <person name="Neumann-Schaal M."/>
            <person name="Henke P."/>
        </authorList>
    </citation>
    <scope>NUCLEOTIDE SEQUENCE</scope>
    <source>
        <strain evidence="15">PCC 7102</strain>
    </source>
</reference>
<dbReference type="PROSITE" id="PS00333">
    <property type="entry name" value="DNA_LIGASE_A2"/>
    <property type="match status" value="1"/>
</dbReference>
<dbReference type="InterPro" id="IPR050191">
    <property type="entry name" value="ATP-dep_DNA_ligase"/>
</dbReference>
<reference evidence="15" key="2">
    <citation type="journal article" date="2019" name="Genome Biol. Evol.">
        <title>Day and night: Metabolic profiles and evolutionary relationships of six axenic non-marine cyanobacteria.</title>
        <authorList>
            <person name="Will S.E."/>
            <person name="Henke P."/>
            <person name="Boedeker C."/>
            <person name="Huang S."/>
            <person name="Brinkmann H."/>
            <person name="Rohde M."/>
            <person name="Jarek M."/>
            <person name="Friedl T."/>
            <person name="Seufert S."/>
            <person name="Schumacher M."/>
            <person name="Overmann J."/>
            <person name="Neumann-Schaal M."/>
            <person name="Petersen J."/>
        </authorList>
    </citation>
    <scope>NUCLEOTIDE SEQUENCE [LARGE SCALE GENOMIC DNA]</scope>
    <source>
        <strain evidence="15">PCC 7102</strain>
    </source>
</reference>
<dbReference type="PROSITE" id="PS50160">
    <property type="entry name" value="DNA_LIGASE_A3"/>
    <property type="match status" value="1"/>
</dbReference>
<evidence type="ECO:0000256" key="12">
    <source>
        <dbReference type="RuleBase" id="RU000617"/>
    </source>
</evidence>
<dbReference type="Pfam" id="PF04675">
    <property type="entry name" value="DNA_ligase_A_N"/>
    <property type="match status" value="1"/>
</dbReference>
<dbReference type="OrthoDB" id="9767858at2"/>
<dbReference type="Pfam" id="PF01068">
    <property type="entry name" value="DNA_ligase_A_M"/>
    <property type="match status" value="1"/>
</dbReference>
<keyword evidence="4" id="KW-0235">DNA replication</keyword>
<organism evidence="15 16">
    <name type="scientific">Dulcicalothrix desertica PCC 7102</name>
    <dbReference type="NCBI Taxonomy" id="232991"/>
    <lineage>
        <taxon>Bacteria</taxon>
        <taxon>Bacillati</taxon>
        <taxon>Cyanobacteriota</taxon>
        <taxon>Cyanophyceae</taxon>
        <taxon>Nostocales</taxon>
        <taxon>Calotrichaceae</taxon>
        <taxon>Dulcicalothrix</taxon>
    </lineage>
</organism>
<keyword evidence="5 12" id="KW-0547">Nucleotide-binding</keyword>
<evidence type="ECO:0000256" key="9">
    <source>
        <dbReference type="ARBA" id="ARBA00023204"/>
    </source>
</evidence>
<dbReference type="Gene3D" id="1.10.3260.10">
    <property type="entry name" value="DNA ligase, ATP-dependent, N-terminal domain"/>
    <property type="match status" value="1"/>
</dbReference>
<comment type="catalytic activity">
    <reaction evidence="11 12">
        <text>ATP + (deoxyribonucleotide)n-3'-hydroxyl + 5'-phospho-(deoxyribonucleotide)m = (deoxyribonucleotide)n+m + AMP + diphosphate.</text>
        <dbReference type="EC" id="6.5.1.1"/>
    </reaction>
</comment>
<comment type="similarity">
    <text evidence="1 13">Belongs to the ATP-dependent DNA ligase family.</text>
</comment>
<evidence type="ECO:0000256" key="5">
    <source>
        <dbReference type="ARBA" id="ARBA00022741"/>
    </source>
</evidence>
<dbReference type="GO" id="GO:0006310">
    <property type="term" value="P:DNA recombination"/>
    <property type="evidence" value="ECO:0007669"/>
    <property type="project" value="UniProtKB-KW"/>
</dbReference>
<comment type="caution">
    <text evidence="15">The sequence shown here is derived from an EMBL/GenBank/DDBJ whole genome shotgun (WGS) entry which is preliminary data.</text>
</comment>
<dbReference type="SUPFAM" id="SSF50249">
    <property type="entry name" value="Nucleic acid-binding proteins"/>
    <property type="match status" value="1"/>
</dbReference>
<proteinExistence type="inferred from homology"/>
<evidence type="ECO:0000313" key="15">
    <source>
        <dbReference type="EMBL" id="RUT07675.1"/>
    </source>
</evidence>
<keyword evidence="16" id="KW-1185">Reference proteome</keyword>
<keyword evidence="3" id="KW-0132">Cell division</keyword>
<evidence type="ECO:0000256" key="7">
    <source>
        <dbReference type="ARBA" id="ARBA00022840"/>
    </source>
</evidence>
<dbReference type="GO" id="GO:0003677">
    <property type="term" value="F:DNA binding"/>
    <property type="evidence" value="ECO:0007669"/>
    <property type="project" value="InterPro"/>
</dbReference>
<dbReference type="AlphaFoldDB" id="A0A3S1CQY0"/>